<dbReference type="Proteomes" id="UP001084197">
    <property type="component" value="Unassembled WGS sequence"/>
</dbReference>
<dbReference type="Pfam" id="PF04186">
    <property type="entry name" value="FxsA"/>
    <property type="match status" value="1"/>
</dbReference>
<dbReference type="RefSeq" id="WP_268781443.1">
    <property type="nucleotide sequence ID" value="NZ_JAPRAT010000061.1"/>
</dbReference>
<keyword evidence="3" id="KW-1185">Reference proteome</keyword>
<feature type="transmembrane region" description="Helical" evidence="1">
    <location>
        <begin position="27"/>
        <end position="47"/>
    </location>
</feature>
<feature type="transmembrane region" description="Helical" evidence="1">
    <location>
        <begin position="76"/>
        <end position="101"/>
    </location>
</feature>
<organism evidence="2 3">
    <name type="scientific">Natronobacillus azotifigens</name>
    <dbReference type="NCBI Taxonomy" id="472978"/>
    <lineage>
        <taxon>Bacteria</taxon>
        <taxon>Bacillati</taxon>
        <taxon>Bacillota</taxon>
        <taxon>Bacilli</taxon>
        <taxon>Bacillales</taxon>
        <taxon>Bacillaceae</taxon>
        <taxon>Natronobacillus</taxon>
    </lineage>
</organism>
<evidence type="ECO:0000313" key="3">
    <source>
        <dbReference type="Proteomes" id="UP001084197"/>
    </source>
</evidence>
<dbReference type="PANTHER" id="PTHR35335">
    <property type="entry name" value="UPF0716 PROTEIN FXSA"/>
    <property type="match status" value="1"/>
</dbReference>
<keyword evidence="1" id="KW-1133">Transmembrane helix</keyword>
<dbReference type="InterPro" id="IPR007313">
    <property type="entry name" value="FxsA"/>
</dbReference>
<keyword evidence="1" id="KW-0472">Membrane</keyword>
<proteinExistence type="predicted"/>
<dbReference type="PANTHER" id="PTHR35335:SF1">
    <property type="entry name" value="UPF0716 PROTEIN FXSA"/>
    <property type="match status" value="1"/>
</dbReference>
<evidence type="ECO:0000256" key="1">
    <source>
        <dbReference type="SAM" id="Phobius"/>
    </source>
</evidence>
<dbReference type="AlphaFoldDB" id="A0A9J6RHS0"/>
<name>A0A9J6RHS0_9BACI</name>
<gene>
    <name evidence="2" type="primary">fxsA</name>
    <name evidence="2" type="ORF">OWO01_15835</name>
</gene>
<comment type="caution">
    <text evidence="2">The sequence shown here is derived from an EMBL/GenBank/DDBJ whole genome shotgun (WGS) entry which is preliminary data.</text>
</comment>
<dbReference type="GO" id="GO:0016020">
    <property type="term" value="C:membrane"/>
    <property type="evidence" value="ECO:0007669"/>
    <property type="project" value="InterPro"/>
</dbReference>
<protein>
    <submittedName>
        <fullName evidence="2">Membrane protein FxsA</fullName>
    </submittedName>
</protein>
<sequence>MFRWLFLLILIVPALEIGVFIWAGGKIGGLSVIGLIILTGLFGATLAKQQGTETLRRAQTNMNTGQLPAEEIFDGICILIGAIVLLTPGFITDIFGFLLLLPVTRNPLKVWLKAIVQQMINKGSVTIYRR</sequence>
<accession>A0A9J6RHS0</accession>
<keyword evidence="1" id="KW-0812">Transmembrane</keyword>
<evidence type="ECO:0000313" key="2">
    <source>
        <dbReference type="EMBL" id="MCZ0704665.1"/>
    </source>
</evidence>
<dbReference type="EMBL" id="JAPRAT010000061">
    <property type="protein sequence ID" value="MCZ0704665.1"/>
    <property type="molecule type" value="Genomic_DNA"/>
</dbReference>
<dbReference type="NCBIfam" id="NF008528">
    <property type="entry name" value="PRK11463.1-2"/>
    <property type="match status" value="1"/>
</dbReference>
<reference evidence="2" key="1">
    <citation type="submission" date="2022-11" db="EMBL/GenBank/DDBJ databases">
        <title>WGS of Natronobacillus azotifigens 24KS-1, an anaerobic diazotrophic haloalkaliphile from soda-rich habitats.</title>
        <authorList>
            <person name="Sorokin D.Y."/>
            <person name="Merkel A.Y."/>
        </authorList>
    </citation>
    <scope>NUCLEOTIDE SEQUENCE</scope>
    <source>
        <strain evidence="2">24KS-1</strain>
    </source>
</reference>